<accession>A0A4S4FR56</accession>
<evidence type="ECO:0000313" key="2">
    <source>
        <dbReference type="EMBL" id="THG32382.1"/>
    </source>
</evidence>
<dbReference type="Proteomes" id="UP000309133">
    <property type="component" value="Unassembled WGS sequence"/>
</dbReference>
<evidence type="ECO:0000256" key="1">
    <source>
        <dbReference type="SAM" id="MobiDB-lite"/>
    </source>
</evidence>
<name>A0A4S4FR56_9MICO</name>
<keyword evidence="3" id="KW-1185">Reference proteome</keyword>
<organism evidence="2 3">
    <name type="scientific">Naasia lichenicola</name>
    <dbReference type="NCBI Taxonomy" id="2565933"/>
    <lineage>
        <taxon>Bacteria</taxon>
        <taxon>Bacillati</taxon>
        <taxon>Actinomycetota</taxon>
        <taxon>Actinomycetes</taxon>
        <taxon>Micrococcales</taxon>
        <taxon>Microbacteriaceae</taxon>
        <taxon>Naasia</taxon>
    </lineage>
</organism>
<dbReference type="EMBL" id="SSSM01000002">
    <property type="protein sequence ID" value="THG32382.1"/>
    <property type="molecule type" value="Genomic_DNA"/>
</dbReference>
<dbReference type="AlphaFoldDB" id="A0A4S4FR56"/>
<dbReference type="RefSeq" id="WP_136426547.1">
    <property type="nucleotide sequence ID" value="NZ_SSSM01000002.1"/>
</dbReference>
<feature type="compositionally biased region" description="Basic and acidic residues" evidence="1">
    <location>
        <begin position="149"/>
        <end position="161"/>
    </location>
</feature>
<comment type="caution">
    <text evidence="2">The sequence shown here is derived from an EMBL/GenBank/DDBJ whole genome shotgun (WGS) entry which is preliminary data.</text>
</comment>
<feature type="region of interest" description="Disordered" evidence="1">
    <location>
        <begin position="141"/>
        <end position="161"/>
    </location>
</feature>
<protein>
    <recommendedName>
        <fullName evidence="4">Uridine kinase</fullName>
    </recommendedName>
</protein>
<dbReference type="OrthoDB" id="572586at2"/>
<gene>
    <name evidence="2" type="ORF">E6C64_05030</name>
</gene>
<reference evidence="2 3" key="1">
    <citation type="submission" date="2019-04" db="EMBL/GenBank/DDBJ databases">
        <authorList>
            <person name="Jiang L."/>
        </authorList>
    </citation>
    <scope>NUCLEOTIDE SEQUENCE [LARGE SCALE GENOMIC DNA]</scope>
    <source>
        <strain evidence="2 3">YIM 131853</strain>
    </source>
</reference>
<evidence type="ECO:0008006" key="4">
    <source>
        <dbReference type="Google" id="ProtNLM"/>
    </source>
</evidence>
<proteinExistence type="predicted"/>
<evidence type="ECO:0000313" key="3">
    <source>
        <dbReference type="Proteomes" id="UP000309133"/>
    </source>
</evidence>
<sequence>MARWAPAKQDVFDDFATEILHNYGTGRWLVAVDGRAGAGQGEIADGIAEAIRRSGGGAERASFDSFSPGASADAFRADVVLPFRAGEGDAILVVDGSGLLQPPLSSVFIYSIWIGVAPEGAEDRSTGQLDYERSFRPRVAATANLDNGDPEHPRRTFSDSC</sequence>